<dbReference type="AlphaFoldDB" id="A0A8X6LVU7"/>
<evidence type="ECO:0000313" key="1">
    <source>
        <dbReference type="EMBL" id="GFR22537.1"/>
    </source>
</evidence>
<dbReference type="EMBL" id="BMAO01008318">
    <property type="protein sequence ID" value="GFR22537.1"/>
    <property type="molecule type" value="Genomic_DNA"/>
</dbReference>
<dbReference type="Proteomes" id="UP000887116">
    <property type="component" value="Unassembled WGS sequence"/>
</dbReference>
<keyword evidence="2" id="KW-1185">Reference proteome</keyword>
<proteinExistence type="predicted"/>
<name>A0A8X6LVU7_TRICU</name>
<protein>
    <submittedName>
        <fullName evidence="1">Uncharacterized protein</fullName>
    </submittedName>
</protein>
<evidence type="ECO:0000313" key="2">
    <source>
        <dbReference type="Proteomes" id="UP000887116"/>
    </source>
</evidence>
<comment type="caution">
    <text evidence="1">The sequence shown here is derived from an EMBL/GenBank/DDBJ whole genome shotgun (WGS) entry which is preliminary data.</text>
</comment>
<reference evidence="1" key="1">
    <citation type="submission" date="2020-07" db="EMBL/GenBank/DDBJ databases">
        <title>Multicomponent nature underlies the extraordinary mechanical properties of spider dragline silk.</title>
        <authorList>
            <person name="Kono N."/>
            <person name="Nakamura H."/>
            <person name="Mori M."/>
            <person name="Yoshida Y."/>
            <person name="Ohtoshi R."/>
            <person name="Malay A.D."/>
            <person name="Moran D.A.P."/>
            <person name="Tomita M."/>
            <person name="Numata K."/>
            <person name="Arakawa K."/>
        </authorList>
    </citation>
    <scope>NUCLEOTIDE SEQUENCE</scope>
</reference>
<accession>A0A8X6LVU7</accession>
<sequence>MLRLHGTVTEYRIRSINAEKIAVNGSVTNQASTILRNNFKSTSLVLLVRAQPTNTTDPTLQWVVLIGKPNLEAIKTVVADPISIVKPLKKRIKVRVTRLENMLVLQNSKCNNIEKKYLILQTTQNKILQMFLENLNEYRTSISGIKL</sequence>
<organism evidence="1 2">
    <name type="scientific">Trichonephila clavata</name>
    <name type="common">Joro spider</name>
    <name type="synonym">Nephila clavata</name>
    <dbReference type="NCBI Taxonomy" id="2740835"/>
    <lineage>
        <taxon>Eukaryota</taxon>
        <taxon>Metazoa</taxon>
        <taxon>Ecdysozoa</taxon>
        <taxon>Arthropoda</taxon>
        <taxon>Chelicerata</taxon>
        <taxon>Arachnida</taxon>
        <taxon>Araneae</taxon>
        <taxon>Araneomorphae</taxon>
        <taxon>Entelegynae</taxon>
        <taxon>Araneoidea</taxon>
        <taxon>Nephilidae</taxon>
        <taxon>Trichonephila</taxon>
    </lineage>
</organism>
<gene>
    <name evidence="1" type="ORF">TNCT_208501</name>
</gene>